<keyword evidence="1" id="KW-0472">Membrane</keyword>
<keyword evidence="1" id="KW-0812">Transmembrane</keyword>
<evidence type="ECO:0000313" key="2">
    <source>
        <dbReference type="EMBL" id="HJF87034.1"/>
    </source>
</evidence>
<reference evidence="3 4" key="1">
    <citation type="journal article" date="2019" name="Appl. Microbiol. Biotechnol.">
        <title>Uncovering carbohydrate metabolism through a genotype-phenotype association study of 56 lactic acid bacteria genomes.</title>
        <authorList>
            <person name="Buron-Moles G."/>
            <person name="Chailyan A."/>
            <person name="Dolejs I."/>
            <person name="Forster J."/>
            <person name="Miks M.H."/>
        </authorList>
    </citation>
    <scope>NUCLEOTIDE SEQUENCE [LARGE SCALE GENOMIC DNA]</scope>
    <source>
        <strain evidence="3 4">ATCC 29644</strain>
    </source>
</reference>
<reference evidence="2" key="4">
    <citation type="submission" date="2021-09" db="EMBL/GenBank/DDBJ databases">
        <authorList>
            <person name="Gilroy R."/>
        </authorList>
    </citation>
    <scope>NUCLEOTIDE SEQUENCE</scope>
    <source>
        <strain evidence="2">7886</strain>
    </source>
</reference>
<feature type="transmembrane region" description="Helical" evidence="1">
    <location>
        <begin position="29"/>
        <end position="48"/>
    </location>
</feature>
<proteinExistence type="predicted"/>
<dbReference type="Proteomes" id="UP000747013">
    <property type="component" value="Unassembled WGS sequence"/>
</dbReference>
<dbReference type="AlphaFoldDB" id="A0A4R5NEH8"/>
<protein>
    <submittedName>
        <fullName evidence="2">DUF6095 family protein</fullName>
    </submittedName>
</protein>
<evidence type="ECO:0000313" key="4">
    <source>
        <dbReference type="Proteomes" id="UP000295257"/>
    </source>
</evidence>
<accession>A0A4R5NEH8</accession>
<gene>
    <name evidence="3" type="ORF">C5L30_000012</name>
    <name evidence="2" type="ORF">K8V88_06300</name>
</gene>
<reference evidence="2" key="3">
    <citation type="journal article" date="2021" name="PeerJ">
        <title>Extensive microbial diversity within the chicken gut microbiome revealed by metagenomics and culture.</title>
        <authorList>
            <person name="Gilroy R."/>
            <person name="Ravi A."/>
            <person name="Getino M."/>
            <person name="Pursley I."/>
            <person name="Horton D.L."/>
            <person name="Alikhan N.F."/>
            <person name="Baker D."/>
            <person name="Gharbi K."/>
            <person name="Hall N."/>
            <person name="Watson M."/>
            <person name="Adriaenssens E.M."/>
            <person name="Foster-Nyarko E."/>
            <person name="Jarju S."/>
            <person name="Secka A."/>
            <person name="Antonio M."/>
            <person name="Oren A."/>
            <person name="Chaudhuri R.R."/>
            <person name="La Ragione R."/>
            <person name="Hildebrand F."/>
            <person name="Pallen M.J."/>
        </authorList>
    </citation>
    <scope>NUCLEOTIDE SEQUENCE</scope>
    <source>
        <strain evidence="2">7886</strain>
    </source>
</reference>
<dbReference type="InterPro" id="IPR046077">
    <property type="entry name" value="DUF6095"/>
</dbReference>
<sequence length="50" mass="5616">MQIILSILMFIIGIAIMTISFKAKKESVYYLTLSIGVAIFFAAIFVIFPK</sequence>
<name>A0A4R5NEH8_9LACO</name>
<dbReference type="Proteomes" id="UP000295257">
    <property type="component" value="Unassembled WGS sequence"/>
</dbReference>
<comment type="caution">
    <text evidence="3">The sequence shown here is derived from an EMBL/GenBank/DDBJ whole genome shotgun (WGS) entry which is preliminary data.</text>
</comment>
<feature type="transmembrane region" description="Helical" evidence="1">
    <location>
        <begin position="7"/>
        <end position="23"/>
    </location>
</feature>
<dbReference type="Pfam" id="PF19589">
    <property type="entry name" value="DUF6095"/>
    <property type="match status" value="1"/>
</dbReference>
<evidence type="ECO:0000313" key="3">
    <source>
        <dbReference type="EMBL" id="TDG71380.1"/>
    </source>
</evidence>
<organism evidence="3 4">
    <name type="scientific">Companilactobacillus farciminis</name>
    <dbReference type="NCBI Taxonomy" id="1612"/>
    <lineage>
        <taxon>Bacteria</taxon>
        <taxon>Bacillati</taxon>
        <taxon>Bacillota</taxon>
        <taxon>Bacilli</taxon>
        <taxon>Lactobacillales</taxon>
        <taxon>Lactobacillaceae</taxon>
        <taxon>Companilactobacillus</taxon>
    </lineage>
</organism>
<evidence type="ECO:0000256" key="1">
    <source>
        <dbReference type="SAM" id="Phobius"/>
    </source>
</evidence>
<dbReference type="EMBL" id="DYWC01000140">
    <property type="protein sequence ID" value="HJF87034.1"/>
    <property type="molecule type" value="Genomic_DNA"/>
</dbReference>
<dbReference type="EMBL" id="PUFN01000021">
    <property type="protein sequence ID" value="TDG71380.1"/>
    <property type="molecule type" value="Genomic_DNA"/>
</dbReference>
<reference evidence="3" key="2">
    <citation type="submission" date="2019-02" db="EMBL/GenBank/DDBJ databases">
        <authorList>
            <person name="Buron G."/>
            <person name="Chaylann A."/>
            <person name="Dolejs I."/>
            <person name="Forster J."/>
            <person name="Miks M.H."/>
        </authorList>
    </citation>
    <scope>NUCLEOTIDE SEQUENCE</scope>
    <source>
        <strain evidence="3">ATCC 29644</strain>
    </source>
</reference>
<keyword evidence="1" id="KW-1133">Transmembrane helix</keyword>
<dbReference type="RefSeq" id="WP_010021095.1">
    <property type="nucleotide sequence ID" value="NZ_BHYW01000015.1"/>
</dbReference>
<keyword evidence="4" id="KW-1185">Reference proteome</keyword>